<evidence type="ECO:0000313" key="2">
    <source>
        <dbReference type="EnsemblMetazoa" id="Aqu2.1.35885_001"/>
    </source>
</evidence>
<name>A0A1X7V6H7_AMPQE</name>
<reference evidence="2" key="1">
    <citation type="submission" date="2017-05" db="UniProtKB">
        <authorList>
            <consortium name="EnsemblMetazoa"/>
        </authorList>
    </citation>
    <scope>IDENTIFICATION</scope>
</reference>
<dbReference type="AlphaFoldDB" id="A0A1X7V6H7"/>
<sequence length="122" mass="13639">MLNGYLQSRGITIGEHMLSTSLQQVGPDAYRNRTHCTTDPTNPRPYFAQNFGHKLHLDHNKTLQMYGDTHALAIDGFSGKTIAYVTAAIKKNLLFMGKFGGMALCVFIIFIKLYLCRTAVII</sequence>
<keyword evidence="1" id="KW-1133">Transmembrane helix</keyword>
<organism evidence="2">
    <name type="scientific">Amphimedon queenslandica</name>
    <name type="common">Sponge</name>
    <dbReference type="NCBI Taxonomy" id="400682"/>
    <lineage>
        <taxon>Eukaryota</taxon>
        <taxon>Metazoa</taxon>
        <taxon>Porifera</taxon>
        <taxon>Demospongiae</taxon>
        <taxon>Heteroscleromorpha</taxon>
        <taxon>Haplosclerida</taxon>
        <taxon>Niphatidae</taxon>
        <taxon>Amphimedon</taxon>
    </lineage>
</organism>
<keyword evidence="1" id="KW-0472">Membrane</keyword>
<dbReference type="InParanoid" id="A0A1X7V6H7"/>
<keyword evidence="1" id="KW-0812">Transmembrane</keyword>
<proteinExistence type="predicted"/>
<evidence type="ECO:0000256" key="1">
    <source>
        <dbReference type="SAM" id="Phobius"/>
    </source>
</evidence>
<dbReference type="EnsemblMetazoa" id="Aqu2.1.35885_001">
    <property type="protein sequence ID" value="Aqu2.1.35885_001"/>
    <property type="gene ID" value="Aqu2.1.35885"/>
</dbReference>
<protein>
    <submittedName>
        <fullName evidence="2">Uncharacterized protein</fullName>
    </submittedName>
</protein>
<accession>A0A1X7V6H7</accession>
<feature type="transmembrane region" description="Helical" evidence="1">
    <location>
        <begin position="93"/>
        <end position="115"/>
    </location>
</feature>